<evidence type="ECO:0000259" key="1">
    <source>
        <dbReference type="PROSITE" id="PS00125"/>
    </source>
</evidence>
<dbReference type="RefSeq" id="WP_187778450.1">
    <property type="nucleotide sequence ID" value="NZ_JACTUZ010000034.1"/>
</dbReference>
<protein>
    <submittedName>
        <fullName evidence="2">Serine/threonine protein phosphatase</fullName>
    </submittedName>
</protein>
<dbReference type="EMBL" id="JACTUZ010000034">
    <property type="protein sequence ID" value="MBC9177316.1"/>
    <property type="molecule type" value="Genomic_DNA"/>
</dbReference>
<sequence>MSFSPPLQPAPGRLPPGLRVYAIGDVHGRDDLLARLHAAIAADWAAAPAARAAVVHLGDYVDRGPDSPGVLRRIAGPPPIPGAESVTLRGNHEALMLDALAPGASAQAQFLWQVNGGQATLTAYRGHVPERDREILRGLALSWRAGDYFFVHAGIDPRKPLEAQAEADLIWVREPFLSWPRPLGVVVVHGHTPAPWPEIRPHRIGIDTGAVGGGALTCLVLEESGLRFLSAS</sequence>
<dbReference type="PANTHER" id="PTHR42850">
    <property type="entry name" value="METALLOPHOSPHOESTERASE"/>
    <property type="match status" value="1"/>
</dbReference>
<feature type="domain" description="Serine/threonine specific protein phosphatases" evidence="1">
    <location>
        <begin position="88"/>
        <end position="93"/>
    </location>
</feature>
<dbReference type="PROSITE" id="PS00125">
    <property type="entry name" value="SER_THR_PHOSPHATASE"/>
    <property type="match status" value="1"/>
</dbReference>
<dbReference type="Pfam" id="PF00149">
    <property type="entry name" value="Metallophos"/>
    <property type="match status" value="1"/>
</dbReference>
<dbReference type="Proteomes" id="UP000603940">
    <property type="component" value="Unassembled WGS sequence"/>
</dbReference>
<dbReference type="SUPFAM" id="SSF56300">
    <property type="entry name" value="Metallo-dependent phosphatases"/>
    <property type="match status" value="1"/>
</dbReference>
<dbReference type="InterPro" id="IPR029052">
    <property type="entry name" value="Metallo-depent_PP-like"/>
</dbReference>
<dbReference type="InterPro" id="IPR050126">
    <property type="entry name" value="Ap4A_hydrolase"/>
</dbReference>
<dbReference type="Gene3D" id="3.60.21.10">
    <property type="match status" value="1"/>
</dbReference>
<reference evidence="2 3" key="1">
    <citation type="journal article" date="2009" name="Int. J. Syst. Evol. Microbiol.">
        <title>Transfer of Teichococcus ludipueritiae and Muricoccus roseus to the genus Roseomonas, as Roseomonas ludipueritiae comb. nov. and Roseomonas rosea comb. nov., respectively, and emended description of the genus Roseomonas.</title>
        <authorList>
            <person name="Sanchez-Porro C."/>
            <person name="Gallego V."/>
            <person name="Busse H.J."/>
            <person name="Kampfer P."/>
            <person name="Ventosa A."/>
        </authorList>
    </citation>
    <scope>NUCLEOTIDE SEQUENCE [LARGE SCALE GENOMIC DNA]</scope>
    <source>
        <strain evidence="2 3">DSM 14915</strain>
    </source>
</reference>
<comment type="caution">
    <text evidence="2">The sequence shown here is derived from an EMBL/GenBank/DDBJ whole genome shotgun (WGS) entry which is preliminary data.</text>
</comment>
<evidence type="ECO:0000313" key="3">
    <source>
        <dbReference type="Proteomes" id="UP000603940"/>
    </source>
</evidence>
<gene>
    <name evidence="2" type="ORF">IBL25_10235</name>
</gene>
<proteinExistence type="predicted"/>
<keyword evidence="3" id="KW-1185">Reference proteome</keyword>
<evidence type="ECO:0000313" key="2">
    <source>
        <dbReference type="EMBL" id="MBC9177316.1"/>
    </source>
</evidence>
<dbReference type="InterPro" id="IPR004843">
    <property type="entry name" value="Calcineurin-like_PHP"/>
</dbReference>
<dbReference type="PANTHER" id="PTHR42850:SF4">
    <property type="entry name" value="ZINC-DEPENDENT ENDOPOLYPHOSPHATASE"/>
    <property type="match status" value="1"/>
</dbReference>
<name>A0ABR7R6G5_9PROT</name>
<dbReference type="InterPro" id="IPR006186">
    <property type="entry name" value="Ser/Thr-sp_prot-phosphatase"/>
</dbReference>
<organism evidence="2 3">
    <name type="scientific">Pseudoroseomonas ludipueritiae</name>
    <dbReference type="NCBI Taxonomy" id="198093"/>
    <lineage>
        <taxon>Bacteria</taxon>
        <taxon>Pseudomonadati</taxon>
        <taxon>Pseudomonadota</taxon>
        <taxon>Alphaproteobacteria</taxon>
        <taxon>Acetobacterales</taxon>
        <taxon>Acetobacteraceae</taxon>
        <taxon>Pseudoroseomonas</taxon>
    </lineage>
</organism>
<accession>A0ABR7R6G5</accession>